<dbReference type="RefSeq" id="WP_068698134.1">
    <property type="nucleotide sequence ID" value="NZ_CP014167.1"/>
</dbReference>
<dbReference type="KEGG" id="pyg:AWM70_16225"/>
<accession>A0A1B1N3D9</accession>
<protein>
    <submittedName>
        <fullName evidence="1">Uncharacterized protein</fullName>
    </submittedName>
</protein>
<dbReference type="InterPro" id="IPR036291">
    <property type="entry name" value="NAD(P)-bd_dom_sf"/>
</dbReference>
<organism evidence="1 2">
    <name type="scientific">Paenibacillus yonginensis</name>
    <dbReference type="NCBI Taxonomy" id="1462996"/>
    <lineage>
        <taxon>Bacteria</taxon>
        <taxon>Bacillati</taxon>
        <taxon>Bacillota</taxon>
        <taxon>Bacilli</taxon>
        <taxon>Bacillales</taxon>
        <taxon>Paenibacillaceae</taxon>
        <taxon>Paenibacillus</taxon>
    </lineage>
</organism>
<evidence type="ECO:0000313" key="2">
    <source>
        <dbReference type="Proteomes" id="UP000092573"/>
    </source>
</evidence>
<sequence>MAEDLREYGVTVNMLLSGGATVTGMIPEEVKRDLEGNSQLLKPEIMAKPIVYLASEQSEGLTGERLVATEFDSWLKNRNQ</sequence>
<name>A0A1B1N3D9_9BACL</name>
<proteinExistence type="predicted"/>
<dbReference type="SUPFAM" id="SSF51735">
    <property type="entry name" value="NAD(P)-binding Rossmann-fold domains"/>
    <property type="match status" value="1"/>
</dbReference>
<evidence type="ECO:0000313" key="1">
    <source>
        <dbReference type="EMBL" id="ANS75940.1"/>
    </source>
</evidence>
<dbReference type="AlphaFoldDB" id="A0A1B1N3D9"/>
<dbReference type="Proteomes" id="UP000092573">
    <property type="component" value="Chromosome"/>
</dbReference>
<gene>
    <name evidence="1" type="ORF">AWM70_16225</name>
</gene>
<dbReference type="STRING" id="1462996.AWM70_16225"/>
<dbReference type="EMBL" id="CP014167">
    <property type="protein sequence ID" value="ANS75940.1"/>
    <property type="molecule type" value="Genomic_DNA"/>
</dbReference>
<dbReference type="Gene3D" id="3.40.50.720">
    <property type="entry name" value="NAD(P)-binding Rossmann-like Domain"/>
    <property type="match status" value="1"/>
</dbReference>
<keyword evidence="2" id="KW-1185">Reference proteome</keyword>
<dbReference type="OrthoDB" id="9808814at2"/>
<reference evidence="1 2" key="1">
    <citation type="submission" date="2016-01" db="EMBL/GenBank/DDBJ databases">
        <title>Complete Genome Sequence of Paenibacillus yonginensis DCY84, a novel Plant Growth-Promoting Bacteria with Elicitation of Induced Systemic Resistance.</title>
        <authorList>
            <person name="Kim Y.J."/>
            <person name="Yang D.C."/>
            <person name="Sukweenadhi J."/>
        </authorList>
    </citation>
    <scope>NUCLEOTIDE SEQUENCE [LARGE SCALE GENOMIC DNA]</scope>
    <source>
        <strain evidence="1 2">DCY84</strain>
    </source>
</reference>